<keyword evidence="7" id="KW-1003">Cell membrane</keyword>
<evidence type="ECO:0000256" key="8">
    <source>
        <dbReference type="ARBA" id="ARBA00022490"/>
    </source>
</evidence>
<dbReference type="SUPFAM" id="SSF50044">
    <property type="entry name" value="SH3-domain"/>
    <property type="match status" value="1"/>
</dbReference>
<dbReference type="Pfam" id="PF25610">
    <property type="entry name" value="HR1_TOCA"/>
    <property type="match status" value="1"/>
</dbReference>
<dbReference type="Gene3D" id="6.10.140.470">
    <property type="match status" value="1"/>
</dbReference>
<dbReference type="Gene3D" id="2.30.30.40">
    <property type="entry name" value="SH3 Domains"/>
    <property type="match status" value="1"/>
</dbReference>
<dbReference type="Pfam" id="PF14604">
    <property type="entry name" value="SH3_9"/>
    <property type="match status" value="1"/>
</dbReference>
<keyword evidence="11" id="KW-0446">Lipid-binding</keyword>
<evidence type="ECO:0000256" key="7">
    <source>
        <dbReference type="ARBA" id="ARBA00022475"/>
    </source>
</evidence>
<proteinExistence type="inferred from homology"/>
<dbReference type="Proteomes" id="UP000504632">
    <property type="component" value="Chromosome 7"/>
</dbReference>
<evidence type="ECO:0000313" key="23">
    <source>
        <dbReference type="RefSeq" id="XP_030636178.1"/>
    </source>
</evidence>
<keyword evidence="8" id="KW-0963">Cytoplasm</keyword>
<dbReference type="CDD" id="cd07653">
    <property type="entry name" value="F-BAR_CIP4-like"/>
    <property type="match status" value="1"/>
</dbReference>
<evidence type="ECO:0000256" key="18">
    <source>
        <dbReference type="SAM" id="MobiDB-lite"/>
    </source>
</evidence>
<dbReference type="GO" id="GO:0005938">
    <property type="term" value="C:cell cortex"/>
    <property type="evidence" value="ECO:0007669"/>
    <property type="project" value="UniProtKB-SubCell"/>
</dbReference>
<evidence type="ECO:0000256" key="1">
    <source>
        <dbReference type="ARBA" id="ARBA00004236"/>
    </source>
</evidence>
<keyword evidence="13" id="KW-0206">Cytoskeleton</keyword>
<dbReference type="InterPro" id="IPR031160">
    <property type="entry name" value="F_BAR_dom"/>
</dbReference>
<evidence type="ECO:0000259" key="19">
    <source>
        <dbReference type="PROSITE" id="PS50002"/>
    </source>
</evidence>
<feature type="region of interest" description="Disordered" evidence="18">
    <location>
        <begin position="143"/>
        <end position="166"/>
    </location>
</feature>
<dbReference type="CDD" id="cd11628">
    <property type="entry name" value="HR1_CIP4_FNBP1L"/>
    <property type="match status" value="1"/>
</dbReference>
<dbReference type="RefSeq" id="XP_030636178.1">
    <property type="nucleotide sequence ID" value="XM_030780318.1"/>
</dbReference>
<evidence type="ECO:0000256" key="6">
    <source>
        <dbReference type="ARBA" id="ARBA00022443"/>
    </source>
</evidence>
<feature type="compositionally biased region" description="Basic and acidic residues" evidence="18">
    <location>
        <begin position="143"/>
        <end position="158"/>
    </location>
</feature>
<organism evidence="22 23">
    <name type="scientific">Chanos chanos</name>
    <name type="common">Milkfish</name>
    <name type="synonym">Mugil chanos</name>
    <dbReference type="NCBI Taxonomy" id="29144"/>
    <lineage>
        <taxon>Eukaryota</taxon>
        <taxon>Metazoa</taxon>
        <taxon>Chordata</taxon>
        <taxon>Craniata</taxon>
        <taxon>Vertebrata</taxon>
        <taxon>Euteleostomi</taxon>
        <taxon>Actinopterygii</taxon>
        <taxon>Neopterygii</taxon>
        <taxon>Teleostei</taxon>
        <taxon>Ostariophysi</taxon>
        <taxon>Gonorynchiformes</taxon>
        <taxon>Chanidae</taxon>
        <taxon>Chanos</taxon>
    </lineage>
</organism>
<dbReference type="GO" id="GO:0007165">
    <property type="term" value="P:signal transduction"/>
    <property type="evidence" value="ECO:0007669"/>
    <property type="project" value="InterPro"/>
</dbReference>
<evidence type="ECO:0000256" key="11">
    <source>
        <dbReference type="ARBA" id="ARBA00023121"/>
    </source>
</evidence>
<dbReference type="InParanoid" id="A0A6J2VW70"/>
<dbReference type="InterPro" id="IPR057871">
    <property type="entry name" value="HR1_CIP4_FNBP1L"/>
</dbReference>
<sequence>MDWGTDLWDQHEAIEKHTQNGLDLVERYVKFVKERTEIEQNYAKQLRSLSKKYARRGKDDQESKFSSYQAFQDVLSELSDYAGQRELVAENMTLNICVELTKYLHDLKQERKTYLGDIKKAQQNLELSLKQLENSKKRFEKEWKEAEKANQQSEKVEQDTNSTKADVDKAKQQAFARMHTADECKNDYASQLQKYNREQNQFYYADIPTIFNKLQQLDERRIRKLAEGYVLFAETEKKVMPIIGKCLDGICAAGSNTSEKQDSLAVIEMYKTGIERPADIEFEDYSQGAKPTASENTHTLPKVRIKNIFKGRHKPPPSSSILPDHAHAIINSHTHSKFSHIPISYCLRSLRRPLKYKNVSMATSRPMVSQKDHRSVVSEDYSHLPPEQRKKHLQQKIDDVSKELQKEMDQSEALSKMRGVYEQNPQLGDAASLEPQITQTSQNIGKLKGELAKYETWLNEASGLTTVFNDQETSAGYISVLSGPVTAQPLDDVYEDGFGEFDEDVDEPVGQCTALYNFDGSSEGTVSVQEGEQLSVMEEDQGDGWMRVRKSNGDEGYVPSSYIKIS</sequence>
<dbReference type="InterPro" id="IPR036028">
    <property type="entry name" value="SH3-like_dom_sf"/>
</dbReference>
<evidence type="ECO:0000256" key="3">
    <source>
        <dbReference type="ARBA" id="ARBA00004371"/>
    </source>
</evidence>
<dbReference type="PROSITE" id="PS51741">
    <property type="entry name" value="F_BAR"/>
    <property type="match status" value="1"/>
</dbReference>
<dbReference type="PANTHER" id="PTHR15735">
    <property type="entry name" value="FCH AND DOUBLE SH3 DOMAINS PROTEIN"/>
    <property type="match status" value="1"/>
</dbReference>
<dbReference type="GeneID" id="115817075"/>
<evidence type="ECO:0000256" key="9">
    <source>
        <dbReference type="ARBA" id="ARBA00022583"/>
    </source>
</evidence>
<dbReference type="SMART" id="SM00326">
    <property type="entry name" value="SH3"/>
    <property type="match status" value="1"/>
</dbReference>
<dbReference type="InterPro" id="IPR001452">
    <property type="entry name" value="SH3_domain"/>
</dbReference>
<evidence type="ECO:0000256" key="15">
    <source>
        <dbReference type="PROSITE-ProRule" id="PRU00192"/>
    </source>
</evidence>
<feature type="domain" description="REM-1" evidence="21">
    <location>
        <begin position="383"/>
        <end position="460"/>
    </location>
</feature>
<dbReference type="InterPro" id="IPR027267">
    <property type="entry name" value="AH/BAR_dom_sf"/>
</dbReference>
<dbReference type="InterPro" id="IPR011072">
    <property type="entry name" value="HR1_rho-bd"/>
</dbReference>
<name>A0A6J2VW70_CHACN</name>
<evidence type="ECO:0000259" key="20">
    <source>
        <dbReference type="PROSITE" id="PS51741"/>
    </source>
</evidence>
<comment type="subcellular location">
    <subcellularLocation>
        <location evidence="1">Cell membrane</location>
    </subcellularLocation>
    <subcellularLocation>
        <location evidence="4">Cytoplasm</location>
        <location evidence="4">Cell cortex</location>
    </subcellularLocation>
    <subcellularLocation>
        <location evidence="2">Cytoplasm</location>
        <location evidence="2">Cytoskeleton</location>
    </subcellularLocation>
    <subcellularLocation>
        <location evidence="3">Lysosome</location>
    </subcellularLocation>
</comment>
<dbReference type="GO" id="GO:0005856">
    <property type="term" value="C:cytoskeleton"/>
    <property type="evidence" value="ECO:0007669"/>
    <property type="project" value="UniProtKB-SubCell"/>
</dbReference>
<dbReference type="CDD" id="cd11911">
    <property type="entry name" value="SH3_CIP4-like"/>
    <property type="match status" value="1"/>
</dbReference>
<evidence type="ECO:0000256" key="2">
    <source>
        <dbReference type="ARBA" id="ARBA00004245"/>
    </source>
</evidence>
<dbReference type="AlphaFoldDB" id="A0A6J2VW70"/>
<keyword evidence="22" id="KW-1185">Reference proteome</keyword>
<evidence type="ECO:0000256" key="14">
    <source>
        <dbReference type="ARBA" id="ARBA00023228"/>
    </source>
</evidence>
<dbReference type="FunFam" id="1.20.1270.60:FF:000002">
    <property type="entry name" value="Formin-binding protein 1-like isoform 1"/>
    <property type="match status" value="1"/>
</dbReference>
<feature type="domain" description="F-BAR" evidence="20">
    <location>
        <begin position="1"/>
        <end position="262"/>
    </location>
</feature>
<dbReference type="CTD" id="108179043"/>
<dbReference type="GO" id="GO:0005886">
    <property type="term" value="C:plasma membrane"/>
    <property type="evidence" value="ECO:0007669"/>
    <property type="project" value="UniProtKB-SubCell"/>
</dbReference>
<dbReference type="GO" id="GO:0005764">
    <property type="term" value="C:lysosome"/>
    <property type="evidence" value="ECO:0007669"/>
    <property type="project" value="UniProtKB-SubCell"/>
</dbReference>
<keyword evidence="10 16" id="KW-0175">Coiled coil</keyword>
<evidence type="ECO:0000256" key="5">
    <source>
        <dbReference type="ARBA" id="ARBA00009426"/>
    </source>
</evidence>
<feature type="coiled-coil region" evidence="17">
    <location>
        <begin position="390"/>
        <end position="417"/>
    </location>
</feature>
<evidence type="ECO:0000256" key="17">
    <source>
        <dbReference type="SAM" id="Coils"/>
    </source>
</evidence>
<dbReference type="PROSITE" id="PS50002">
    <property type="entry name" value="SH3"/>
    <property type="match status" value="1"/>
</dbReference>
<evidence type="ECO:0000256" key="12">
    <source>
        <dbReference type="ARBA" id="ARBA00023136"/>
    </source>
</evidence>
<feature type="domain" description="SH3" evidence="19">
    <location>
        <begin position="507"/>
        <end position="566"/>
    </location>
</feature>
<keyword evidence="6 15" id="KW-0728">SH3 domain</keyword>
<evidence type="ECO:0000256" key="13">
    <source>
        <dbReference type="ARBA" id="ARBA00023212"/>
    </source>
</evidence>
<dbReference type="Gene3D" id="1.20.1270.60">
    <property type="entry name" value="Arfaptin homology (AH) domain/BAR domain"/>
    <property type="match status" value="1"/>
</dbReference>
<evidence type="ECO:0000313" key="22">
    <source>
        <dbReference type="Proteomes" id="UP000504632"/>
    </source>
</evidence>
<keyword evidence="23" id="KW-0675">Receptor</keyword>
<keyword evidence="9" id="KW-0254">Endocytosis</keyword>
<dbReference type="SUPFAM" id="SSF103657">
    <property type="entry name" value="BAR/IMD domain-like"/>
    <property type="match status" value="1"/>
</dbReference>
<dbReference type="GO" id="GO:0008289">
    <property type="term" value="F:lipid binding"/>
    <property type="evidence" value="ECO:0007669"/>
    <property type="project" value="UniProtKB-KW"/>
</dbReference>
<evidence type="ECO:0000256" key="4">
    <source>
        <dbReference type="ARBA" id="ARBA00004544"/>
    </source>
</evidence>
<dbReference type="OrthoDB" id="8783038at2759"/>
<dbReference type="PROSITE" id="PS51860">
    <property type="entry name" value="REM_1"/>
    <property type="match status" value="1"/>
</dbReference>
<reference evidence="23" key="1">
    <citation type="submission" date="2025-08" db="UniProtKB">
        <authorList>
            <consortium name="RefSeq"/>
        </authorList>
    </citation>
    <scope>IDENTIFICATION</scope>
</reference>
<dbReference type="FunFam" id="2.30.30.40:FF:000203">
    <property type="entry name" value="Cdc42-interacting protein 4, isoform F"/>
    <property type="match status" value="1"/>
</dbReference>
<dbReference type="Pfam" id="PF00611">
    <property type="entry name" value="FCH"/>
    <property type="match status" value="1"/>
</dbReference>
<accession>A0A6J2VW70</accession>
<dbReference type="GO" id="GO:0006897">
    <property type="term" value="P:endocytosis"/>
    <property type="evidence" value="ECO:0007669"/>
    <property type="project" value="UniProtKB-KW"/>
</dbReference>
<evidence type="ECO:0000256" key="10">
    <source>
        <dbReference type="ARBA" id="ARBA00023054"/>
    </source>
</evidence>
<dbReference type="PANTHER" id="PTHR15735:SF17">
    <property type="entry name" value="CDC42-INTERACTING PROTEIN 4"/>
    <property type="match status" value="1"/>
</dbReference>
<evidence type="ECO:0000259" key="21">
    <source>
        <dbReference type="PROSITE" id="PS51860"/>
    </source>
</evidence>
<keyword evidence="14" id="KW-0458">Lysosome</keyword>
<dbReference type="SMART" id="SM00055">
    <property type="entry name" value="FCH"/>
    <property type="match status" value="1"/>
</dbReference>
<keyword evidence="12" id="KW-0472">Membrane</keyword>
<gene>
    <name evidence="23" type="primary">trip10b</name>
</gene>
<evidence type="ECO:0000256" key="16">
    <source>
        <dbReference type="PROSITE-ProRule" id="PRU01077"/>
    </source>
</evidence>
<protein>
    <submittedName>
        <fullName evidence="23">Thyroid hormone receptor interactor 10b</fullName>
    </submittedName>
</protein>
<comment type="similarity">
    <text evidence="5">Belongs to the FNBP1 family.</text>
</comment>
<dbReference type="InterPro" id="IPR001060">
    <property type="entry name" value="FCH_dom"/>
</dbReference>
<dbReference type="InterPro" id="IPR057870">
    <property type="entry name" value="HR1_TOCA"/>
</dbReference>